<dbReference type="CDD" id="cd06223">
    <property type="entry name" value="PRTases_typeI"/>
    <property type="match status" value="1"/>
</dbReference>
<sequence length="234" mass="26867">MANYCLLCQKQLIESIAWGTIFTGDPSYLCKECESKLKRIKGNRCSKCSRALDKLGAQFIKGEICSDCDRWEKDETWQGILHENTSIFEYNDFLKETLATFKYRGDYALAKLFATNIQKVNKTLEYDHIIPIPLSEERLYERGFNQSEALLIEAKIPFHSPLARLHSEKQSKKTRQQRISQKQLFQLNPAKNFHSKNILLFDDIYTTGATLRLAAKLLKEAGANKVSSFTLARG</sequence>
<comment type="caution">
    <text evidence="3">The sequence shown here is derived from an EMBL/GenBank/DDBJ whole genome shotgun (WGS) entry which is preliminary data.</text>
</comment>
<dbReference type="RefSeq" id="WP_377931826.1">
    <property type="nucleotide sequence ID" value="NZ_JBHUMF010000002.1"/>
</dbReference>
<evidence type="ECO:0000259" key="2">
    <source>
        <dbReference type="Pfam" id="PF00156"/>
    </source>
</evidence>
<dbReference type="Proteomes" id="UP001597506">
    <property type="component" value="Unassembled WGS sequence"/>
</dbReference>
<dbReference type="Gene3D" id="3.40.50.2020">
    <property type="match status" value="1"/>
</dbReference>
<evidence type="ECO:0000313" key="4">
    <source>
        <dbReference type="Proteomes" id="UP001597506"/>
    </source>
</evidence>
<dbReference type="InterPro" id="IPR051910">
    <property type="entry name" value="ComF/GntX_DNA_util-trans"/>
</dbReference>
<gene>
    <name evidence="3" type="ORF">ACFSUL_00895</name>
</gene>
<dbReference type="EMBL" id="JBHUMF010000002">
    <property type="protein sequence ID" value="MFD2679300.1"/>
    <property type="molecule type" value="Genomic_DNA"/>
</dbReference>
<comment type="similarity">
    <text evidence="1">Belongs to the ComF/GntX family.</text>
</comment>
<dbReference type="Pfam" id="PF00156">
    <property type="entry name" value="Pribosyltran"/>
    <property type="match status" value="1"/>
</dbReference>
<dbReference type="SUPFAM" id="SSF53271">
    <property type="entry name" value="PRTase-like"/>
    <property type="match status" value="1"/>
</dbReference>
<dbReference type="InterPro" id="IPR029057">
    <property type="entry name" value="PRTase-like"/>
</dbReference>
<proteinExistence type="inferred from homology"/>
<name>A0ABW5RLY9_9BACI</name>
<feature type="domain" description="Phosphoribosyltransferase" evidence="2">
    <location>
        <begin position="167"/>
        <end position="233"/>
    </location>
</feature>
<protein>
    <submittedName>
        <fullName evidence="3">ComF family protein</fullName>
    </submittedName>
</protein>
<organism evidence="3 4">
    <name type="scientific">Bacillus seohaeanensis</name>
    <dbReference type="NCBI Taxonomy" id="284580"/>
    <lineage>
        <taxon>Bacteria</taxon>
        <taxon>Bacillati</taxon>
        <taxon>Bacillota</taxon>
        <taxon>Bacilli</taxon>
        <taxon>Bacillales</taxon>
        <taxon>Bacillaceae</taxon>
        <taxon>Bacillus</taxon>
    </lineage>
</organism>
<accession>A0ABW5RLY9</accession>
<keyword evidence="4" id="KW-1185">Reference proteome</keyword>
<dbReference type="PANTHER" id="PTHR47505">
    <property type="entry name" value="DNA UTILIZATION PROTEIN YHGH"/>
    <property type="match status" value="1"/>
</dbReference>
<evidence type="ECO:0000313" key="3">
    <source>
        <dbReference type="EMBL" id="MFD2679300.1"/>
    </source>
</evidence>
<reference evidence="4" key="1">
    <citation type="journal article" date="2019" name="Int. J. Syst. Evol. Microbiol.">
        <title>The Global Catalogue of Microorganisms (GCM) 10K type strain sequencing project: providing services to taxonomists for standard genome sequencing and annotation.</title>
        <authorList>
            <consortium name="The Broad Institute Genomics Platform"/>
            <consortium name="The Broad Institute Genome Sequencing Center for Infectious Disease"/>
            <person name="Wu L."/>
            <person name="Ma J."/>
        </authorList>
    </citation>
    <scope>NUCLEOTIDE SEQUENCE [LARGE SCALE GENOMIC DNA]</scope>
    <source>
        <strain evidence="4">KCTC 3913</strain>
    </source>
</reference>
<evidence type="ECO:0000256" key="1">
    <source>
        <dbReference type="ARBA" id="ARBA00008007"/>
    </source>
</evidence>
<dbReference type="PANTHER" id="PTHR47505:SF1">
    <property type="entry name" value="DNA UTILIZATION PROTEIN YHGH"/>
    <property type="match status" value="1"/>
</dbReference>
<dbReference type="InterPro" id="IPR000836">
    <property type="entry name" value="PRTase_dom"/>
</dbReference>